<comment type="similarity">
    <text evidence="3">Belongs to the LplA family.</text>
</comment>
<dbReference type="PANTHER" id="PTHR12561:SF3">
    <property type="entry name" value="LIPOYLTRANSFERASE 1, MITOCHONDRIAL"/>
    <property type="match status" value="1"/>
</dbReference>
<feature type="domain" description="BPL/LPL catalytic" evidence="5">
    <location>
        <begin position="38"/>
        <end position="233"/>
    </location>
</feature>
<evidence type="ECO:0000256" key="3">
    <source>
        <dbReference type="ARBA" id="ARBA00008242"/>
    </source>
</evidence>
<dbReference type="AlphaFoldDB" id="A0AAD9Z841"/>
<dbReference type="Proteomes" id="UP001276659">
    <property type="component" value="Unassembled WGS sequence"/>
</dbReference>
<dbReference type="InterPro" id="IPR045864">
    <property type="entry name" value="aa-tRNA-synth_II/BPL/LPL"/>
</dbReference>
<evidence type="ECO:0000313" key="7">
    <source>
        <dbReference type="Proteomes" id="UP001276659"/>
    </source>
</evidence>
<sequence>MRAWRALVKASKYQIYVSQSLDPFLNLSIEHFLLQKTPPHSTVLFLYVNRPCVVIGRNQNPWLETNLSLLQQNHVSLVRRRSGGGTVFHDEGNVNYSVICPTVDFARDKHAKMVTRAIRESNLRARVNERHDIFLDQGSMLEEKDWPDPTDMHQTRFHRENGNSPPLKISGSAYKITRQRALHHGTCLLASANLRKISDYLKSPARPFIKARGVESVRSPIGNVLHEPKVSSMSYNNEFQSQVINAFTQLYGISERANPIALDEKPHRELLHNSADEWAAGWVGPELERITGIQAGIEELKSSKWLYGQTPQFILSSHPVEEDERERPPLPEGFPASARVYLKVRSGTITAVQISISPNQDIAKAEAERFDEVLKGKDIQDISDFKAVLDRAGHESPSDVSRIATWLNFMLGKASNKKH</sequence>
<organism evidence="6 7">
    <name type="scientific">Lepraria neglecta</name>
    <dbReference type="NCBI Taxonomy" id="209136"/>
    <lineage>
        <taxon>Eukaryota</taxon>
        <taxon>Fungi</taxon>
        <taxon>Dikarya</taxon>
        <taxon>Ascomycota</taxon>
        <taxon>Pezizomycotina</taxon>
        <taxon>Lecanoromycetes</taxon>
        <taxon>OSLEUM clade</taxon>
        <taxon>Lecanoromycetidae</taxon>
        <taxon>Lecanorales</taxon>
        <taxon>Lecanorineae</taxon>
        <taxon>Stereocaulaceae</taxon>
        <taxon>Lepraria</taxon>
    </lineage>
</organism>
<reference evidence="6" key="1">
    <citation type="submission" date="2022-11" db="EMBL/GenBank/DDBJ databases">
        <title>Chromosomal genome sequence assembly and mating type (MAT) locus characterization of the leprose asexual lichenized fungus Lepraria neglecta (Nyl.) Erichsen.</title>
        <authorList>
            <person name="Allen J.L."/>
            <person name="Pfeffer B."/>
        </authorList>
    </citation>
    <scope>NUCLEOTIDE SEQUENCE</scope>
    <source>
        <strain evidence="6">Allen 5258</strain>
    </source>
</reference>
<dbReference type="SUPFAM" id="SSF55681">
    <property type="entry name" value="Class II aaRS and biotin synthetases"/>
    <property type="match status" value="1"/>
</dbReference>
<accession>A0AAD9Z841</accession>
<dbReference type="GO" id="GO:0017118">
    <property type="term" value="F:lipoyltransferase activity"/>
    <property type="evidence" value="ECO:0007669"/>
    <property type="project" value="TreeGrafter"/>
</dbReference>
<evidence type="ECO:0000256" key="2">
    <source>
        <dbReference type="ARBA" id="ARBA00005085"/>
    </source>
</evidence>
<keyword evidence="7" id="KW-1185">Reference proteome</keyword>
<dbReference type="Pfam" id="PF21948">
    <property type="entry name" value="LplA-B_cat"/>
    <property type="match status" value="1"/>
</dbReference>
<evidence type="ECO:0000256" key="1">
    <source>
        <dbReference type="ARBA" id="ARBA00003253"/>
    </source>
</evidence>
<evidence type="ECO:0000313" key="6">
    <source>
        <dbReference type="EMBL" id="KAK3171188.1"/>
    </source>
</evidence>
<dbReference type="InterPro" id="IPR004562">
    <property type="entry name" value="LipoylTrfase_LipoateP_Ligase"/>
</dbReference>
<dbReference type="GO" id="GO:0009249">
    <property type="term" value="P:protein lipoylation"/>
    <property type="evidence" value="ECO:0007669"/>
    <property type="project" value="InterPro"/>
</dbReference>
<protein>
    <recommendedName>
        <fullName evidence="4">Putative lipoate-protein ligase A</fullName>
    </recommendedName>
</protein>
<evidence type="ECO:0000256" key="4">
    <source>
        <dbReference type="ARBA" id="ARBA00015925"/>
    </source>
</evidence>
<comment type="pathway">
    <text evidence="2">Protein modification; protein lipoylation via exogenous pathway; protein N(6)-(lipoyl)lysine from lipoate: step 2/2.</text>
</comment>
<evidence type="ECO:0000259" key="5">
    <source>
        <dbReference type="PROSITE" id="PS51733"/>
    </source>
</evidence>
<dbReference type="InterPro" id="IPR004143">
    <property type="entry name" value="BPL_LPL_catalytic"/>
</dbReference>
<proteinExistence type="inferred from homology"/>
<name>A0AAD9Z841_9LECA</name>
<dbReference type="GO" id="GO:0005739">
    <property type="term" value="C:mitochondrion"/>
    <property type="evidence" value="ECO:0007669"/>
    <property type="project" value="TreeGrafter"/>
</dbReference>
<dbReference type="PROSITE" id="PS51733">
    <property type="entry name" value="BPL_LPL_CATALYTIC"/>
    <property type="match status" value="1"/>
</dbReference>
<dbReference type="Gene3D" id="3.30.930.10">
    <property type="entry name" value="Bira Bifunctional Protein, Domain 2"/>
    <property type="match status" value="1"/>
</dbReference>
<dbReference type="CDD" id="cd16443">
    <property type="entry name" value="LplA"/>
    <property type="match status" value="1"/>
</dbReference>
<dbReference type="PANTHER" id="PTHR12561">
    <property type="entry name" value="LIPOATE-PROTEIN LIGASE"/>
    <property type="match status" value="1"/>
</dbReference>
<dbReference type="EMBL" id="JASNWA010000008">
    <property type="protein sequence ID" value="KAK3171188.1"/>
    <property type="molecule type" value="Genomic_DNA"/>
</dbReference>
<comment type="function">
    <text evidence="1">Catalyzes both the ATP-dependent activation of exogenously supplied lipoate to lipoyl-AMP and the transfer of the activated lipoyl onto the lipoyl domains of lipoate-dependent enzymes.</text>
</comment>
<gene>
    <name evidence="6" type="ORF">OEA41_003272</name>
</gene>
<comment type="caution">
    <text evidence="6">The sequence shown here is derived from an EMBL/GenBank/DDBJ whole genome shotgun (WGS) entry which is preliminary data.</text>
</comment>